<dbReference type="EMBL" id="QGGV01000001">
    <property type="protein sequence ID" value="PWK58728.1"/>
    <property type="molecule type" value="Genomic_DNA"/>
</dbReference>
<protein>
    <submittedName>
        <fullName evidence="2">Cell division and transport-associated protein TolA</fullName>
    </submittedName>
</protein>
<name>A0A316GCR4_9RHOB</name>
<reference evidence="2 3" key="1">
    <citation type="submission" date="2018-05" db="EMBL/GenBank/DDBJ databases">
        <title>Genomic Encyclopedia of Type Strains, Phase IV (KMG-IV): sequencing the most valuable type-strain genomes for metagenomic binning, comparative biology and taxonomic classification.</title>
        <authorList>
            <person name="Goeker M."/>
        </authorList>
    </citation>
    <scope>NUCLEOTIDE SEQUENCE [LARGE SCALE GENOMIC DNA]</scope>
    <source>
        <strain evidence="2 3">DSM 103371</strain>
    </source>
</reference>
<dbReference type="Gene3D" id="3.30.1150.10">
    <property type="match status" value="1"/>
</dbReference>
<feature type="region of interest" description="Disordered" evidence="1">
    <location>
        <begin position="260"/>
        <end position="284"/>
    </location>
</feature>
<feature type="region of interest" description="Disordered" evidence="1">
    <location>
        <begin position="52"/>
        <end position="104"/>
    </location>
</feature>
<feature type="compositionally biased region" description="Acidic residues" evidence="1">
    <location>
        <begin position="164"/>
        <end position="184"/>
    </location>
</feature>
<dbReference type="AlphaFoldDB" id="A0A316GCR4"/>
<dbReference type="KEGG" id="salo:EF888_04150"/>
<feature type="compositionally biased region" description="Low complexity" evidence="1">
    <location>
        <begin position="62"/>
        <end position="84"/>
    </location>
</feature>
<keyword evidence="2" id="KW-0131">Cell cycle</keyword>
<feature type="compositionally biased region" description="Pro residues" evidence="1">
    <location>
        <begin position="145"/>
        <end position="157"/>
    </location>
</feature>
<evidence type="ECO:0000313" key="3">
    <source>
        <dbReference type="Proteomes" id="UP000245390"/>
    </source>
</evidence>
<sequence length="383" mass="39889">MRVGYYISGTGHLVAILVLLFGGMFVGDRFAEPVTVSEVSVVSEEEFAALALPGGAPETQTDAPDVAAPEAEAAPEAPAEDSAPQVSTPEPVEMPDVPETPPAEVPEAIVPDAVIVDSAPPIPAPPAEQDGTSLEQDAVAAPAPRVAPIPQVAPPPEAEVAPEAVEDVAPDEEAPPEEVVEEETPAAPEAASDRIVTEAEEEQEYAPASSRRPRTRPPVPVRTAEPETPPEPVEQPVEQATETPEPADPLADAIADAVSQANNEPDAPAEQPTRSGPPLTGGEKDALRVAVGSCWNVGSLSTEALGTTVIVGVEMEQSGKPIGSSIRLVSFSGGTQSGAQQAFEAARRAIIRCGAKGFPLPVEKFAEWRDIEMTFNPEGMQFR</sequence>
<organism evidence="2 3">
    <name type="scientific">Silicimonas algicola</name>
    <dbReference type="NCBI Taxonomy" id="1826607"/>
    <lineage>
        <taxon>Bacteria</taxon>
        <taxon>Pseudomonadati</taxon>
        <taxon>Pseudomonadota</taxon>
        <taxon>Alphaproteobacteria</taxon>
        <taxon>Rhodobacterales</taxon>
        <taxon>Paracoccaceae</taxon>
    </lineage>
</organism>
<keyword evidence="2" id="KW-0132">Cell division</keyword>
<keyword evidence="3" id="KW-1185">Reference proteome</keyword>
<proteinExistence type="predicted"/>
<dbReference type="OrthoDB" id="7161229at2"/>
<evidence type="ECO:0000313" key="2">
    <source>
        <dbReference type="EMBL" id="PWK58728.1"/>
    </source>
</evidence>
<dbReference type="Proteomes" id="UP000245390">
    <property type="component" value="Unassembled WGS sequence"/>
</dbReference>
<feature type="region of interest" description="Disordered" evidence="1">
    <location>
        <begin position="117"/>
        <end position="247"/>
    </location>
</feature>
<dbReference type="GO" id="GO:0051301">
    <property type="term" value="P:cell division"/>
    <property type="evidence" value="ECO:0007669"/>
    <property type="project" value="UniProtKB-KW"/>
</dbReference>
<accession>A0A316GCR4</accession>
<feature type="compositionally biased region" description="Low complexity" evidence="1">
    <location>
        <begin position="234"/>
        <end position="247"/>
    </location>
</feature>
<evidence type="ECO:0000256" key="1">
    <source>
        <dbReference type="SAM" id="MobiDB-lite"/>
    </source>
</evidence>
<comment type="caution">
    <text evidence="2">The sequence shown here is derived from an EMBL/GenBank/DDBJ whole genome shotgun (WGS) entry which is preliminary data.</text>
</comment>
<gene>
    <name evidence="2" type="ORF">C8D95_101543</name>
</gene>